<evidence type="ECO:0000313" key="20">
    <source>
        <dbReference type="Proteomes" id="UP000663699"/>
    </source>
</evidence>
<evidence type="ECO:0000256" key="1">
    <source>
        <dbReference type="ARBA" id="ARBA00004123"/>
    </source>
</evidence>
<evidence type="ECO:0000256" key="12">
    <source>
        <dbReference type="ARBA" id="ARBA00022895"/>
    </source>
</evidence>
<evidence type="ECO:0000256" key="7">
    <source>
        <dbReference type="ARBA" id="ARBA00022741"/>
    </source>
</evidence>
<keyword evidence="9" id="KW-0378">Hydrolase</keyword>
<dbReference type="GO" id="GO:0043564">
    <property type="term" value="C:Ku70:Ku80 complex"/>
    <property type="evidence" value="ECO:0007669"/>
    <property type="project" value="InterPro"/>
</dbReference>
<keyword evidence="13" id="KW-0238">DNA-binding</keyword>
<comment type="subcellular location">
    <subcellularLocation>
        <location evidence="2">Chromosome</location>
        <location evidence="2">Telomere</location>
    </subcellularLocation>
    <subcellularLocation>
        <location evidence="1">Nucleus</location>
    </subcellularLocation>
</comment>
<evidence type="ECO:0000256" key="11">
    <source>
        <dbReference type="ARBA" id="ARBA00022840"/>
    </source>
</evidence>
<feature type="domain" description="VWFA" evidence="18">
    <location>
        <begin position="6"/>
        <end position="206"/>
    </location>
</feature>
<dbReference type="Proteomes" id="UP000663699">
    <property type="component" value="Chromosome 6"/>
</dbReference>
<dbReference type="GO" id="GO:0005524">
    <property type="term" value="F:ATP binding"/>
    <property type="evidence" value="ECO:0007669"/>
    <property type="project" value="UniProtKB-KW"/>
</dbReference>
<sequence>MSEREVTVFVIDMDKRMRNCGNNRTQSNLEWALSYFWSKISSKILSGRKTDCVGVVGFKTDETNNDMKEDKFYENISVLCPIQQITINEVEELKRKLVPSNTDVGDAISAVIIGIDLISKYCGSFRHIKNLILITNGESAMNFSDLEKIGYQIRYMSINFSIFGIDFDTDEYIEVSKSTIKLNNEKNLLKFSNITNGTFSSMVDVIDSLNISNVKKIRPVSLFSGTLSIGYSEKYPDVIEIMVQRYPRTRLAKMTSAHKYNVSGTIFKSKDDNESTKASTNLNDNDKNEYFNEILTTRTYKIEGDGKEKEISKEDLELGYIYGKTIVPMNIIDEEEIAYNEEDTGLTILGFIENKSVNREANIIAPAKANLNAKISLSSLVHAMLKTNTLALGRIVTKTDKFPEMIIMAPSIENNFECLIDLTLPFLEDCKNFKFPSIEKGNILSNKNDCSMKDMDTIMEKYVTKMDLSIKTQNDNIKKTSQLEPARIYNIALHRLNQAISSAAIYPDLELKNLLPDIKKFMYPSDDLLKRCEQEIKTLLELCNIKETILTAPESTIS</sequence>
<dbReference type="Gene3D" id="2.40.290.10">
    <property type="match status" value="1"/>
</dbReference>
<dbReference type="PANTHER" id="PTHR12604:SF4">
    <property type="entry name" value="X-RAY REPAIR CROSS-COMPLEMENTING PROTEIN 5"/>
    <property type="match status" value="1"/>
</dbReference>
<organism evidence="19 20">
    <name type="scientific">Pneumocystis wakefieldiae</name>
    <dbReference type="NCBI Taxonomy" id="38082"/>
    <lineage>
        <taxon>Eukaryota</taxon>
        <taxon>Fungi</taxon>
        <taxon>Dikarya</taxon>
        <taxon>Ascomycota</taxon>
        <taxon>Taphrinomycotina</taxon>
        <taxon>Pneumocystomycetes</taxon>
        <taxon>Pneumocystaceae</taxon>
        <taxon>Pneumocystis</taxon>
    </lineage>
</organism>
<dbReference type="SUPFAM" id="SSF100939">
    <property type="entry name" value="SPOC domain-like"/>
    <property type="match status" value="1"/>
</dbReference>
<keyword evidence="14" id="KW-0233">DNA recombination</keyword>
<evidence type="ECO:0000256" key="4">
    <source>
        <dbReference type="ARBA" id="ARBA00012551"/>
    </source>
</evidence>
<evidence type="ECO:0000259" key="18">
    <source>
        <dbReference type="PROSITE" id="PS50234"/>
    </source>
</evidence>
<reference evidence="19" key="1">
    <citation type="submission" date="2020-06" db="EMBL/GenBank/DDBJ databases">
        <title>Genomes of multiple members of Pneumocystis genus reveal paths to human pathogen Pneumocystis jirovecii.</title>
        <authorList>
            <person name="Cisse O.H."/>
            <person name="Ma L."/>
            <person name="Dekker J."/>
            <person name="Khil P."/>
            <person name="Jo J."/>
            <person name="Brenchley J."/>
            <person name="Blair R."/>
            <person name="Pahar B."/>
            <person name="Chabe M."/>
            <person name="Van Rompay K.A."/>
            <person name="Keesler R."/>
            <person name="Sukura A."/>
            <person name="Hirsch V."/>
            <person name="Kutty G."/>
            <person name="Liu Y."/>
            <person name="Peng L."/>
            <person name="Chen J."/>
            <person name="Song J."/>
            <person name="Weissenbacher-Lang C."/>
            <person name="Xu J."/>
            <person name="Upham N.S."/>
            <person name="Stajich J.E."/>
            <person name="Cuomo C.A."/>
            <person name="Cushion M.T."/>
            <person name="Kovacs J.A."/>
        </authorList>
    </citation>
    <scope>NUCLEOTIDE SEQUENCE</scope>
    <source>
        <strain evidence="19">2A</strain>
    </source>
</reference>
<evidence type="ECO:0000256" key="6">
    <source>
        <dbReference type="ARBA" id="ARBA00022454"/>
    </source>
</evidence>
<dbReference type="CDD" id="cd00873">
    <property type="entry name" value="KU80"/>
    <property type="match status" value="1"/>
</dbReference>
<keyword evidence="16" id="KW-0539">Nucleus</keyword>
<evidence type="ECO:0000256" key="3">
    <source>
        <dbReference type="ARBA" id="ARBA00007726"/>
    </source>
</evidence>
<proteinExistence type="inferred from homology"/>
<evidence type="ECO:0000256" key="13">
    <source>
        <dbReference type="ARBA" id="ARBA00023125"/>
    </source>
</evidence>
<dbReference type="EC" id="3.6.4.12" evidence="4"/>
<dbReference type="PANTHER" id="PTHR12604">
    <property type="entry name" value="KU AUTOANTIGEN DNA HELICASE"/>
    <property type="match status" value="1"/>
</dbReference>
<dbReference type="PROSITE" id="PS50234">
    <property type="entry name" value="VWFA"/>
    <property type="match status" value="1"/>
</dbReference>
<dbReference type="GO" id="GO:0003678">
    <property type="term" value="F:DNA helicase activity"/>
    <property type="evidence" value="ECO:0007669"/>
    <property type="project" value="UniProtKB-EC"/>
</dbReference>
<dbReference type="SUPFAM" id="SSF53300">
    <property type="entry name" value="vWA-like"/>
    <property type="match status" value="1"/>
</dbReference>
<comment type="similarity">
    <text evidence="3">Belongs to the ku80 family.</text>
</comment>
<evidence type="ECO:0000256" key="10">
    <source>
        <dbReference type="ARBA" id="ARBA00022806"/>
    </source>
</evidence>
<gene>
    <name evidence="19" type="ORF">MERGE_002707</name>
</gene>
<keyword evidence="7" id="KW-0547">Nucleotide-binding</keyword>
<evidence type="ECO:0000256" key="5">
    <source>
        <dbReference type="ARBA" id="ARBA00021792"/>
    </source>
</evidence>
<dbReference type="GO" id="GO:0003690">
    <property type="term" value="F:double-stranded DNA binding"/>
    <property type="evidence" value="ECO:0007669"/>
    <property type="project" value="TreeGrafter"/>
</dbReference>
<dbReference type="InterPro" id="IPR016194">
    <property type="entry name" value="SPOC-like_C_dom_sf"/>
</dbReference>
<protein>
    <recommendedName>
        <fullName evidence="5">ATP-dependent DNA helicase II subunit 2</fullName>
        <ecNumber evidence="4">3.6.4.12</ecNumber>
    </recommendedName>
    <alternativeName>
        <fullName evidence="17">ATP-dependent DNA helicase II subunit Ku80</fullName>
    </alternativeName>
</protein>
<dbReference type="OrthoDB" id="30826at2759"/>
<evidence type="ECO:0000256" key="8">
    <source>
        <dbReference type="ARBA" id="ARBA00022763"/>
    </source>
</evidence>
<dbReference type="Gene3D" id="1.10.1600.10">
    <property type="match status" value="1"/>
</dbReference>
<dbReference type="GO" id="GO:0000723">
    <property type="term" value="P:telomere maintenance"/>
    <property type="evidence" value="ECO:0007669"/>
    <property type="project" value="InterPro"/>
</dbReference>
<dbReference type="EMBL" id="CP054537">
    <property type="protein sequence ID" value="QSL65397.1"/>
    <property type="molecule type" value="Genomic_DNA"/>
</dbReference>
<dbReference type="Pfam" id="PF02735">
    <property type="entry name" value="Ku"/>
    <property type="match status" value="1"/>
</dbReference>
<dbReference type="SMART" id="SM00559">
    <property type="entry name" value="Ku78"/>
    <property type="match status" value="1"/>
</dbReference>
<dbReference type="GO" id="GO:0016787">
    <property type="term" value="F:hydrolase activity"/>
    <property type="evidence" value="ECO:0007669"/>
    <property type="project" value="UniProtKB-KW"/>
</dbReference>
<keyword evidence="20" id="KW-1185">Reference proteome</keyword>
<dbReference type="Gene3D" id="3.40.50.410">
    <property type="entry name" value="von Willebrand factor, type A domain"/>
    <property type="match status" value="1"/>
</dbReference>
<dbReference type="FunFam" id="3.40.50.410:FF:000073">
    <property type="entry name" value="ATP-dependent DNA helicase II subunit 2"/>
    <property type="match status" value="1"/>
</dbReference>
<evidence type="ECO:0000256" key="17">
    <source>
        <dbReference type="ARBA" id="ARBA00031847"/>
    </source>
</evidence>
<evidence type="ECO:0000256" key="14">
    <source>
        <dbReference type="ARBA" id="ARBA00023172"/>
    </source>
</evidence>
<dbReference type="GO" id="GO:0006303">
    <property type="term" value="P:double-strand break repair via nonhomologous end joining"/>
    <property type="evidence" value="ECO:0007669"/>
    <property type="project" value="InterPro"/>
</dbReference>
<dbReference type="InterPro" id="IPR002035">
    <property type="entry name" value="VWF_A"/>
</dbReference>
<dbReference type="GO" id="GO:0042162">
    <property type="term" value="F:telomeric DNA binding"/>
    <property type="evidence" value="ECO:0007669"/>
    <property type="project" value="InterPro"/>
</dbReference>
<keyword evidence="6" id="KW-0158">Chromosome</keyword>
<keyword evidence="8" id="KW-0227">DNA damage</keyword>
<dbReference type="InterPro" id="IPR006164">
    <property type="entry name" value="DNA_bd_Ku70/Ku80"/>
</dbReference>
<name>A0A899G9Z1_9ASCO</name>
<dbReference type="GO" id="GO:0006310">
    <property type="term" value="P:DNA recombination"/>
    <property type="evidence" value="ECO:0007669"/>
    <property type="project" value="UniProtKB-KW"/>
</dbReference>
<keyword evidence="11" id="KW-0067">ATP-binding</keyword>
<evidence type="ECO:0000256" key="2">
    <source>
        <dbReference type="ARBA" id="ARBA00004574"/>
    </source>
</evidence>
<dbReference type="GO" id="GO:0003684">
    <property type="term" value="F:damaged DNA binding"/>
    <property type="evidence" value="ECO:0007669"/>
    <property type="project" value="InterPro"/>
</dbReference>
<evidence type="ECO:0000256" key="9">
    <source>
        <dbReference type="ARBA" id="ARBA00022801"/>
    </source>
</evidence>
<evidence type="ECO:0000256" key="15">
    <source>
        <dbReference type="ARBA" id="ARBA00023204"/>
    </source>
</evidence>
<evidence type="ECO:0000256" key="16">
    <source>
        <dbReference type="ARBA" id="ARBA00023242"/>
    </source>
</evidence>
<keyword evidence="10" id="KW-0347">Helicase</keyword>
<evidence type="ECO:0000313" key="19">
    <source>
        <dbReference type="EMBL" id="QSL65397.1"/>
    </source>
</evidence>
<keyword evidence="12" id="KW-0779">Telomere</keyword>
<dbReference type="GO" id="GO:0000781">
    <property type="term" value="C:chromosome, telomeric region"/>
    <property type="evidence" value="ECO:0007669"/>
    <property type="project" value="UniProtKB-SubCell"/>
</dbReference>
<dbReference type="AlphaFoldDB" id="A0A899G9Z1"/>
<accession>A0A899G9Z1</accession>
<keyword evidence="15" id="KW-0234">DNA repair</keyword>
<dbReference type="InterPro" id="IPR036465">
    <property type="entry name" value="vWFA_dom_sf"/>
</dbReference>
<dbReference type="InterPro" id="IPR024193">
    <property type="entry name" value="Ku80"/>
</dbReference>